<dbReference type="Ensembl" id="ENSCSAVT00000003514.1">
    <property type="protein sequence ID" value="ENSCSAVP00000003461.1"/>
    <property type="gene ID" value="ENSCSAVG00000002057.1"/>
</dbReference>
<dbReference type="PROSITE" id="PS50102">
    <property type="entry name" value="RRM"/>
    <property type="match status" value="1"/>
</dbReference>
<dbReference type="InterPro" id="IPR000504">
    <property type="entry name" value="RRM_dom"/>
</dbReference>
<reference evidence="5" key="3">
    <citation type="submission" date="2025-09" db="UniProtKB">
        <authorList>
            <consortium name="Ensembl"/>
        </authorList>
    </citation>
    <scope>IDENTIFICATION</scope>
</reference>
<reference evidence="5" key="2">
    <citation type="submission" date="2025-08" db="UniProtKB">
        <authorList>
            <consortium name="Ensembl"/>
        </authorList>
    </citation>
    <scope>IDENTIFICATION</scope>
</reference>
<evidence type="ECO:0000256" key="3">
    <source>
        <dbReference type="PROSITE-ProRule" id="PRU00176"/>
    </source>
</evidence>
<accession>H2YDR3</accession>
<feature type="domain" description="RRM" evidence="4">
    <location>
        <begin position="200"/>
        <end position="280"/>
    </location>
</feature>
<dbReference type="AlphaFoldDB" id="H2YDR3"/>
<dbReference type="Proteomes" id="UP000007875">
    <property type="component" value="Unassembled WGS sequence"/>
</dbReference>
<dbReference type="HOGENOM" id="CLU_008009_2_1_1"/>
<dbReference type="Gene3D" id="3.30.70.330">
    <property type="match status" value="4"/>
</dbReference>
<dbReference type="GO" id="GO:0003723">
    <property type="term" value="F:RNA binding"/>
    <property type="evidence" value="ECO:0007669"/>
    <property type="project" value="UniProtKB-UniRule"/>
</dbReference>
<keyword evidence="6" id="KW-1185">Reference proteome</keyword>
<evidence type="ECO:0000313" key="6">
    <source>
        <dbReference type="Proteomes" id="UP000007875"/>
    </source>
</evidence>
<evidence type="ECO:0000259" key="4">
    <source>
        <dbReference type="PROSITE" id="PS50102"/>
    </source>
</evidence>
<dbReference type="InterPro" id="IPR050666">
    <property type="entry name" value="ESRP"/>
</dbReference>
<dbReference type="GeneTree" id="ENSGT00940000169473"/>
<evidence type="ECO:0000256" key="1">
    <source>
        <dbReference type="ARBA" id="ARBA00022737"/>
    </source>
</evidence>
<evidence type="ECO:0000313" key="5">
    <source>
        <dbReference type="Ensembl" id="ENSCSAVP00000003461.1"/>
    </source>
</evidence>
<dbReference type="FunFam" id="3.30.70.330:FF:000041">
    <property type="entry name" value="Epithelial splicing regulatory protein 1"/>
    <property type="match status" value="1"/>
</dbReference>
<name>H2YDR3_CIOSA</name>
<dbReference type="InterPro" id="IPR035979">
    <property type="entry name" value="RBD_domain_sf"/>
</dbReference>
<dbReference type="PANTHER" id="PTHR13976">
    <property type="entry name" value="HETEROGENEOUS NUCLEAR RIBONUCLEOPROTEIN-RELATED"/>
    <property type="match status" value="1"/>
</dbReference>
<sequence>MPTSIRDNTQLPEVAFFSFFDLKKEFSRCCPDTTISAPDLQVNVKEHDTFGVDHVRRMSSVVQLLISTKYGHVFVEPETVTDRLETGPCMTSELINDNTVVRARGLPWQASDHDVARFFKGLNIPRGGAALVLNPQGRRNGEALVRFENSQQRDLALLRHKHHMGNRYIEVYRATSDEFLKVAAGSSCEAIHFLSKEGEAIVRMRGLPFTAVARDIVDFFGDDIPVAHDEGGILLVKYADGRPTGDAFVLFSSEQIAVAALNKHKLTLGKRYVEIFKSTAAEVQQVLSRHMTSPIIPTMPAPAMPLSFAVPIGSVRNCIRLRGMPYSATVEDITLFLGDLACCILPHGIHMVLNQQGRPSGDAFIQLSSVEKCSMAALDVSKGGCHKKHMGERYVEVFQCSGDEMNMVLMGGTLNRNGMLPPPGMEPMPAPPVSVPATFPAHPAPVSAPFILQTPHGALLMHSPLPHVISHALGIGYIRIFGPAYLPYTPYLPTPPVSPTTPPAMPIQQANQPPIPVQGSGIQVRMQGMPFNAGVTDILSFFKGFNITSESVKLLYNDKLRPTGEALVTFPSLEDSHRAVVENNRKMMGSRYIELLLI</sequence>
<dbReference type="SMART" id="SM00360">
    <property type="entry name" value="RRM"/>
    <property type="match status" value="4"/>
</dbReference>
<reference evidence="6" key="1">
    <citation type="submission" date="2003-08" db="EMBL/GenBank/DDBJ databases">
        <authorList>
            <person name="Birren B."/>
            <person name="Nusbaum C."/>
            <person name="Abebe A."/>
            <person name="Abouelleil A."/>
            <person name="Adekoya E."/>
            <person name="Ait-zahra M."/>
            <person name="Allen N."/>
            <person name="Allen T."/>
            <person name="An P."/>
            <person name="Anderson M."/>
            <person name="Anderson S."/>
            <person name="Arachchi H."/>
            <person name="Armbruster J."/>
            <person name="Bachantsang P."/>
            <person name="Baldwin J."/>
            <person name="Barry A."/>
            <person name="Bayul T."/>
            <person name="Blitshsteyn B."/>
            <person name="Bloom T."/>
            <person name="Blye J."/>
            <person name="Boguslavskiy L."/>
            <person name="Borowsky M."/>
            <person name="Boukhgalter B."/>
            <person name="Brunache A."/>
            <person name="Butler J."/>
            <person name="Calixte N."/>
            <person name="Calvo S."/>
            <person name="Camarata J."/>
            <person name="Campo K."/>
            <person name="Chang J."/>
            <person name="Cheshatsang Y."/>
            <person name="Citroen M."/>
            <person name="Collymore A."/>
            <person name="Considine T."/>
            <person name="Cook A."/>
            <person name="Cooke P."/>
            <person name="Corum B."/>
            <person name="Cuomo C."/>
            <person name="David R."/>
            <person name="Dawoe T."/>
            <person name="Degray S."/>
            <person name="Dodge S."/>
            <person name="Dooley K."/>
            <person name="Dorje P."/>
            <person name="Dorjee K."/>
            <person name="Dorris L."/>
            <person name="Duffey N."/>
            <person name="Dupes A."/>
            <person name="Elkins T."/>
            <person name="Engels R."/>
            <person name="Erickson J."/>
            <person name="Farina A."/>
            <person name="Faro S."/>
            <person name="Ferreira P."/>
            <person name="Fischer H."/>
            <person name="Fitzgerald M."/>
            <person name="Foley K."/>
            <person name="Gage D."/>
            <person name="Galagan J."/>
            <person name="Gearin G."/>
            <person name="Gnerre S."/>
            <person name="Gnirke A."/>
            <person name="Goyette A."/>
            <person name="Graham J."/>
            <person name="Grandbois E."/>
            <person name="Gyaltsen K."/>
            <person name="Hafez N."/>
            <person name="Hagopian D."/>
            <person name="Hagos B."/>
            <person name="Hall J."/>
            <person name="Hatcher B."/>
            <person name="Heller A."/>
            <person name="Higgins H."/>
            <person name="Honan T."/>
            <person name="Horn A."/>
            <person name="Houde N."/>
            <person name="Hughes L."/>
            <person name="Hulme W."/>
            <person name="Husby E."/>
            <person name="Iliev I."/>
            <person name="Jaffe D."/>
            <person name="Jones C."/>
            <person name="Kamal M."/>
            <person name="Kamat A."/>
            <person name="Kamvysselis M."/>
            <person name="Karlsson E."/>
            <person name="Kells C."/>
            <person name="Kieu A."/>
            <person name="Kisner P."/>
            <person name="Kodira C."/>
            <person name="Kulbokas E."/>
            <person name="Labutti K."/>
            <person name="Lama D."/>
            <person name="Landers T."/>
            <person name="Leger J."/>
            <person name="Levine S."/>
            <person name="Lewis D."/>
            <person name="Lewis T."/>
            <person name="Lindblad-toh K."/>
            <person name="Liu X."/>
            <person name="Lokyitsang T."/>
            <person name="Lokyitsang Y."/>
            <person name="Lucien O."/>
            <person name="Lui A."/>
            <person name="Ma L.J."/>
            <person name="Mabbitt R."/>
            <person name="Macdonald J."/>
            <person name="Maclean C."/>
            <person name="Major J."/>
            <person name="Manning J."/>
            <person name="Marabella R."/>
            <person name="Maru K."/>
            <person name="Matthews C."/>
            <person name="Mauceli E."/>
            <person name="Mccarthy M."/>
            <person name="Mcdonough S."/>
            <person name="Mcghee T."/>
            <person name="Meldrim J."/>
            <person name="Meneus L."/>
            <person name="Mesirov J."/>
            <person name="Mihalev A."/>
            <person name="Mihova T."/>
            <person name="Mikkelsen T."/>
            <person name="Mlenga V."/>
            <person name="Moru K."/>
            <person name="Mozes J."/>
            <person name="Mulrain L."/>
            <person name="Munson G."/>
            <person name="Naylor J."/>
            <person name="Newes C."/>
            <person name="Nguyen C."/>
            <person name="Nguyen N."/>
            <person name="Nguyen T."/>
            <person name="Nicol R."/>
            <person name="Nielsen C."/>
            <person name="Nizzari M."/>
            <person name="Norbu C."/>
            <person name="Norbu N."/>
            <person name="O'donnell P."/>
            <person name="Okoawo O."/>
            <person name="O'leary S."/>
            <person name="Omotosho B."/>
            <person name="O'neill K."/>
            <person name="Osman S."/>
            <person name="Parker S."/>
            <person name="Perrin D."/>
            <person name="Phunkhang P."/>
            <person name="Piqani B."/>
            <person name="Purcell S."/>
            <person name="Rachupka T."/>
            <person name="Ramasamy U."/>
            <person name="Rameau R."/>
            <person name="Ray V."/>
            <person name="Raymond C."/>
            <person name="Retta R."/>
            <person name="Richardson S."/>
            <person name="Rise C."/>
            <person name="Rodriguez J."/>
            <person name="Rogers J."/>
            <person name="Rogov P."/>
            <person name="Rutman M."/>
            <person name="Schupbach R."/>
            <person name="Seaman C."/>
            <person name="Settipalli S."/>
            <person name="Sharpe T."/>
            <person name="Sheridan J."/>
            <person name="Sherpa N."/>
            <person name="Shi J."/>
            <person name="Smirnov S."/>
            <person name="Smith C."/>
            <person name="Sougnez C."/>
            <person name="Spencer B."/>
            <person name="Stalker J."/>
            <person name="Stange-thomann N."/>
            <person name="Stavropoulos S."/>
            <person name="Stetson K."/>
            <person name="Stone C."/>
            <person name="Stone S."/>
            <person name="Stubbs M."/>
            <person name="Talamas J."/>
            <person name="Tchuinga P."/>
            <person name="Tenzing P."/>
            <person name="Tesfaye S."/>
            <person name="Theodore J."/>
            <person name="Thoulutsang Y."/>
            <person name="Topham K."/>
            <person name="Towey S."/>
            <person name="Tsamla T."/>
            <person name="Tsomo N."/>
            <person name="Vallee D."/>
            <person name="Vassiliev H."/>
            <person name="Venkataraman V."/>
            <person name="Vinson J."/>
            <person name="Vo A."/>
            <person name="Wade C."/>
            <person name="Wang S."/>
            <person name="Wangchuk T."/>
            <person name="Wangdi T."/>
            <person name="Whittaker C."/>
            <person name="Wilkinson J."/>
            <person name="Wu Y."/>
            <person name="Wyman D."/>
            <person name="Yadav S."/>
            <person name="Yang S."/>
            <person name="Yang X."/>
            <person name="Yeager S."/>
            <person name="Yee E."/>
            <person name="Young G."/>
            <person name="Zainoun J."/>
            <person name="Zembeck L."/>
            <person name="Zimmer A."/>
            <person name="Zody M."/>
            <person name="Lander E."/>
        </authorList>
    </citation>
    <scope>NUCLEOTIDE SEQUENCE [LARGE SCALE GENOMIC DNA]</scope>
</reference>
<protein>
    <recommendedName>
        <fullName evidence="4">RRM domain-containing protein</fullName>
    </recommendedName>
</protein>
<dbReference type="InterPro" id="IPR012677">
    <property type="entry name" value="Nucleotide-bd_a/b_plait_sf"/>
</dbReference>
<keyword evidence="1" id="KW-0677">Repeat</keyword>
<organism evidence="5 6">
    <name type="scientific">Ciona savignyi</name>
    <name type="common">Pacific transparent sea squirt</name>
    <dbReference type="NCBI Taxonomy" id="51511"/>
    <lineage>
        <taxon>Eukaryota</taxon>
        <taxon>Metazoa</taxon>
        <taxon>Chordata</taxon>
        <taxon>Tunicata</taxon>
        <taxon>Ascidiacea</taxon>
        <taxon>Phlebobranchia</taxon>
        <taxon>Cionidae</taxon>
        <taxon>Ciona</taxon>
    </lineage>
</organism>
<proteinExistence type="predicted"/>
<dbReference type="SUPFAM" id="SSF54928">
    <property type="entry name" value="RNA-binding domain, RBD"/>
    <property type="match status" value="4"/>
</dbReference>
<evidence type="ECO:0000256" key="2">
    <source>
        <dbReference type="ARBA" id="ARBA00022884"/>
    </source>
</evidence>
<dbReference type="Pfam" id="PF00076">
    <property type="entry name" value="RRM_1"/>
    <property type="match status" value="1"/>
</dbReference>
<keyword evidence="2 3" id="KW-0694">RNA-binding</keyword>